<comment type="caution">
    <text evidence="1">The sequence shown here is derived from an EMBL/GenBank/DDBJ whole genome shotgun (WGS) entry which is preliminary data.</text>
</comment>
<proteinExistence type="predicted"/>
<dbReference type="Gramene" id="mRNA:HanXRQr2_Chr09g0412291">
    <property type="protein sequence ID" value="CDS:HanXRQr2_Chr09g0412291.1"/>
    <property type="gene ID" value="HanXRQr2_Chr09g0412291"/>
</dbReference>
<sequence>MQRDTFSSYLESASHPAANIIRETVPIRLEMPWRTTRNVIDCGIFLMRHMETYKGTSLKKWKCGLSKECNNAGEISYKQRKELDELRYKYVAKIILSDVNQVRPFVEADVARYKRLTEDQRKRLDAVAYETILARLDKD</sequence>
<name>A0A9K3IAM7_HELAN</name>
<evidence type="ECO:0000313" key="2">
    <source>
        <dbReference type="Proteomes" id="UP000215914"/>
    </source>
</evidence>
<accession>A0A9K3IAM7</accession>
<evidence type="ECO:0000313" key="1">
    <source>
        <dbReference type="EMBL" id="KAF5792991.1"/>
    </source>
</evidence>
<dbReference type="AlphaFoldDB" id="A0A9K3IAM7"/>
<evidence type="ECO:0008006" key="3">
    <source>
        <dbReference type="Google" id="ProtNLM"/>
    </source>
</evidence>
<organism evidence="1 2">
    <name type="scientific">Helianthus annuus</name>
    <name type="common">Common sunflower</name>
    <dbReference type="NCBI Taxonomy" id="4232"/>
    <lineage>
        <taxon>Eukaryota</taxon>
        <taxon>Viridiplantae</taxon>
        <taxon>Streptophyta</taxon>
        <taxon>Embryophyta</taxon>
        <taxon>Tracheophyta</taxon>
        <taxon>Spermatophyta</taxon>
        <taxon>Magnoliopsida</taxon>
        <taxon>eudicotyledons</taxon>
        <taxon>Gunneridae</taxon>
        <taxon>Pentapetalae</taxon>
        <taxon>asterids</taxon>
        <taxon>campanulids</taxon>
        <taxon>Asterales</taxon>
        <taxon>Asteraceae</taxon>
        <taxon>Asteroideae</taxon>
        <taxon>Heliantheae alliance</taxon>
        <taxon>Heliantheae</taxon>
        <taxon>Helianthus</taxon>
    </lineage>
</organism>
<protein>
    <recommendedName>
        <fullName evidence="3">Ulp1 protease family, C-terminal catalytic domain-containing protein</fullName>
    </recommendedName>
</protein>
<dbReference type="EMBL" id="MNCJ02000324">
    <property type="protein sequence ID" value="KAF5792991.1"/>
    <property type="molecule type" value="Genomic_DNA"/>
</dbReference>
<dbReference type="Proteomes" id="UP000215914">
    <property type="component" value="Unassembled WGS sequence"/>
</dbReference>
<keyword evidence="2" id="KW-1185">Reference proteome</keyword>
<reference evidence="1" key="2">
    <citation type="submission" date="2020-06" db="EMBL/GenBank/DDBJ databases">
        <title>Helianthus annuus Genome sequencing and assembly Release 2.</title>
        <authorList>
            <person name="Gouzy J."/>
            <person name="Langlade N."/>
            <person name="Munos S."/>
        </authorList>
    </citation>
    <scope>NUCLEOTIDE SEQUENCE</scope>
    <source>
        <tissue evidence="1">Leaves</tissue>
    </source>
</reference>
<gene>
    <name evidence="1" type="ORF">HanXRQr2_Chr09g0412291</name>
</gene>
<reference evidence="1" key="1">
    <citation type="journal article" date="2017" name="Nature">
        <title>The sunflower genome provides insights into oil metabolism, flowering and Asterid evolution.</title>
        <authorList>
            <person name="Badouin H."/>
            <person name="Gouzy J."/>
            <person name="Grassa C.J."/>
            <person name="Murat F."/>
            <person name="Staton S.E."/>
            <person name="Cottret L."/>
            <person name="Lelandais-Briere C."/>
            <person name="Owens G.L."/>
            <person name="Carrere S."/>
            <person name="Mayjonade B."/>
            <person name="Legrand L."/>
            <person name="Gill N."/>
            <person name="Kane N.C."/>
            <person name="Bowers J.E."/>
            <person name="Hubner S."/>
            <person name="Bellec A."/>
            <person name="Berard A."/>
            <person name="Berges H."/>
            <person name="Blanchet N."/>
            <person name="Boniface M.C."/>
            <person name="Brunel D."/>
            <person name="Catrice O."/>
            <person name="Chaidir N."/>
            <person name="Claudel C."/>
            <person name="Donnadieu C."/>
            <person name="Faraut T."/>
            <person name="Fievet G."/>
            <person name="Helmstetter N."/>
            <person name="King M."/>
            <person name="Knapp S.J."/>
            <person name="Lai Z."/>
            <person name="Le Paslier M.C."/>
            <person name="Lippi Y."/>
            <person name="Lorenzon L."/>
            <person name="Mandel J.R."/>
            <person name="Marage G."/>
            <person name="Marchand G."/>
            <person name="Marquand E."/>
            <person name="Bret-Mestries E."/>
            <person name="Morien E."/>
            <person name="Nambeesan S."/>
            <person name="Nguyen T."/>
            <person name="Pegot-Espagnet P."/>
            <person name="Pouilly N."/>
            <person name="Raftis F."/>
            <person name="Sallet E."/>
            <person name="Schiex T."/>
            <person name="Thomas J."/>
            <person name="Vandecasteele C."/>
            <person name="Vares D."/>
            <person name="Vear F."/>
            <person name="Vautrin S."/>
            <person name="Crespi M."/>
            <person name="Mangin B."/>
            <person name="Burke J.M."/>
            <person name="Salse J."/>
            <person name="Munos S."/>
            <person name="Vincourt P."/>
            <person name="Rieseberg L.H."/>
            <person name="Langlade N.B."/>
        </authorList>
    </citation>
    <scope>NUCLEOTIDE SEQUENCE</scope>
    <source>
        <tissue evidence="1">Leaves</tissue>
    </source>
</reference>